<accession>G7JPK7</accession>
<protein>
    <recommendedName>
        <fullName evidence="1">Retroviral polymerase SH3-like domain-containing protein</fullName>
    </recommendedName>
</protein>
<evidence type="ECO:0000313" key="2">
    <source>
        <dbReference type="EMBL" id="AES89474.1"/>
    </source>
</evidence>
<dbReference type="EnsemblPlants" id="AES89474">
    <property type="protein sequence ID" value="AES89474"/>
    <property type="gene ID" value="MTR_4g075350"/>
</dbReference>
<organism evidence="2 4">
    <name type="scientific">Medicago truncatula</name>
    <name type="common">Barrel medic</name>
    <name type="synonym">Medicago tribuloides</name>
    <dbReference type="NCBI Taxonomy" id="3880"/>
    <lineage>
        <taxon>Eukaryota</taxon>
        <taxon>Viridiplantae</taxon>
        <taxon>Streptophyta</taxon>
        <taxon>Embryophyta</taxon>
        <taxon>Tracheophyta</taxon>
        <taxon>Spermatophyta</taxon>
        <taxon>Magnoliopsida</taxon>
        <taxon>eudicotyledons</taxon>
        <taxon>Gunneridae</taxon>
        <taxon>Pentapetalae</taxon>
        <taxon>rosids</taxon>
        <taxon>fabids</taxon>
        <taxon>Fabales</taxon>
        <taxon>Fabaceae</taxon>
        <taxon>Papilionoideae</taxon>
        <taxon>50 kb inversion clade</taxon>
        <taxon>NPAAA clade</taxon>
        <taxon>Hologalegina</taxon>
        <taxon>IRL clade</taxon>
        <taxon>Trifolieae</taxon>
        <taxon>Medicago</taxon>
    </lineage>
</organism>
<reference evidence="2 4" key="2">
    <citation type="journal article" date="2014" name="BMC Genomics">
        <title>An improved genome release (version Mt4.0) for the model legume Medicago truncatula.</title>
        <authorList>
            <person name="Tang H."/>
            <person name="Krishnakumar V."/>
            <person name="Bidwell S."/>
            <person name="Rosen B."/>
            <person name="Chan A."/>
            <person name="Zhou S."/>
            <person name="Gentzbittel L."/>
            <person name="Childs K.L."/>
            <person name="Yandell M."/>
            <person name="Gundlach H."/>
            <person name="Mayer K.F."/>
            <person name="Schwartz D.C."/>
            <person name="Town C.D."/>
        </authorList>
    </citation>
    <scope>GENOME REANNOTATION</scope>
    <source>
        <strain evidence="3 4">cv. Jemalong A17</strain>
    </source>
</reference>
<dbReference type="PaxDb" id="3880-AES89474"/>
<reference evidence="2 4" key="1">
    <citation type="journal article" date="2011" name="Nature">
        <title>The Medicago genome provides insight into the evolution of rhizobial symbioses.</title>
        <authorList>
            <person name="Young N.D."/>
            <person name="Debelle F."/>
            <person name="Oldroyd G.E."/>
            <person name="Geurts R."/>
            <person name="Cannon S.B."/>
            <person name="Udvardi M.K."/>
            <person name="Benedito V.A."/>
            <person name="Mayer K.F."/>
            <person name="Gouzy J."/>
            <person name="Schoof H."/>
            <person name="Van de Peer Y."/>
            <person name="Proost S."/>
            <person name="Cook D.R."/>
            <person name="Meyers B.C."/>
            <person name="Spannagl M."/>
            <person name="Cheung F."/>
            <person name="De Mita S."/>
            <person name="Krishnakumar V."/>
            <person name="Gundlach H."/>
            <person name="Zhou S."/>
            <person name="Mudge J."/>
            <person name="Bharti A.K."/>
            <person name="Murray J.D."/>
            <person name="Naoumkina M.A."/>
            <person name="Rosen B."/>
            <person name="Silverstein K.A."/>
            <person name="Tang H."/>
            <person name="Rombauts S."/>
            <person name="Zhao P.X."/>
            <person name="Zhou P."/>
            <person name="Barbe V."/>
            <person name="Bardou P."/>
            <person name="Bechner M."/>
            <person name="Bellec A."/>
            <person name="Berger A."/>
            <person name="Berges H."/>
            <person name="Bidwell S."/>
            <person name="Bisseling T."/>
            <person name="Choisne N."/>
            <person name="Couloux A."/>
            <person name="Denny R."/>
            <person name="Deshpande S."/>
            <person name="Dai X."/>
            <person name="Doyle J.J."/>
            <person name="Dudez A.M."/>
            <person name="Farmer A.D."/>
            <person name="Fouteau S."/>
            <person name="Franken C."/>
            <person name="Gibelin C."/>
            <person name="Gish J."/>
            <person name="Goldstein S."/>
            <person name="Gonzalez A.J."/>
            <person name="Green P.J."/>
            <person name="Hallab A."/>
            <person name="Hartog M."/>
            <person name="Hua A."/>
            <person name="Humphray S.J."/>
            <person name="Jeong D.H."/>
            <person name="Jing Y."/>
            <person name="Jocker A."/>
            <person name="Kenton S.M."/>
            <person name="Kim D.J."/>
            <person name="Klee K."/>
            <person name="Lai H."/>
            <person name="Lang C."/>
            <person name="Lin S."/>
            <person name="Macmil S.L."/>
            <person name="Magdelenat G."/>
            <person name="Matthews L."/>
            <person name="McCorrison J."/>
            <person name="Monaghan E.L."/>
            <person name="Mun J.H."/>
            <person name="Najar F.Z."/>
            <person name="Nicholson C."/>
            <person name="Noirot C."/>
            <person name="O'Bleness M."/>
            <person name="Paule C.R."/>
            <person name="Poulain J."/>
            <person name="Prion F."/>
            <person name="Qin B."/>
            <person name="Qu C."/>
            <person name="Retzel E.F."/>
            <person name="Riddle C."/>
            <person name="Sallet E."/>
            <person name="Samain S."/>
            <person name="Samson N."/>
            <person name="Sanders I."/>
            <person name="Saurat O."/>
            <person name="Scarpelli C."/>
            <person name="Schiex T."/>
            <person name="Segurens B."/>
            <person name="Severin A.J."/>
            <person name="Sherrier D.J."/>
            <person name="Shi R."/>
            <person name="Sims S."/>
            <person name="Singer S.R."/>
            <person name="Sinharoy S."/>
            <person name="Sterck L."/>
            <person name="Viollet A."/>
            <person name="Wang B.B."/>
            <person name="Wang K."/>
            <person name="Wang M."/>
            <person name="Wang X."/>
            <person name="Warfsmann J."/>
            <person name="Weissenbach J."/>
            <person name="White D.D."/>
            <person name="White J.D."/>
            <person name="Wiley G.B."/>
            <person name="Wincker P."/>
            <person name="Xing Y."/>
            <person name="Yang L."/>
            <person name="Yao Z."/>
            <person name="Ying F."/>
            <person name="Zhai J."/>
            <person name="Zhou L."/>
            <person name="Zuber A."/>
            <person name="Denarie J."/>
            <person name="Dixon R.A."/>
            <person name="May G.D."/>
            <person name="Schwartz D.C."/>
            <person name="Rogers J."/>
            <person name="Quetier F."/>
            <person name="Town C.D."/>
            <person name="Roe B.A."/>
        </authorList>
    </citation>
    <scope>NUCLEOTIDE SEQUENCE [LARGE SCALE GENOMIC DNA]</scope>
    <source>
        <strain evidence="2">A17</strain>
        <strain evidence="3 4">cv. Jemalong A17</strain>
    </source>
</reference>
<evidence type="ECO:0000313" key="3">
    <source>
        <dbReference type="EnsemblPlants" id="AES89474"/>
    </source>
</evidence>
<feature type="domain" description="Retroviral polymerase SH3-like" evidence="1">
    <location>
        <begin position="11"/>
        <end position="40"/>
    </location>
</feature>
<keyword evidence="4" id="KW-1185">Reference proteome</keyword>
<name>G7JPK7_MEDTR</name>
<dbReference type="Pfam" id="PF25597">
    <property type="entry name" value="SH3_retrovirus"/>
    <property type="match status" value="1"/>
</dbReference>
<evidence type="ECO:0000259" key="1">
    <source>
        <dbReference type="Pfam" id="PF25597"/>
    </source>
</evidence>
<reference evidence="3" key="3">
    <citation type="submission" date="2015-04" db="UniProtKB">
        <authorList>
            <consortium name="EnsemblPlants"/>
        </authorList>
    </citation>
    <scope>IDENTIFICATION</scope>
    <source>
        <strain evidence="3">cv. Jemalong A17</strain>
    </source>
</reference>
<proteinExistence type="predicted"/>
<dbReference type="Proteomes" id="UP000002051">
    <property type="component" value="Chromosome 4"/>
</dbReference>
<dbReference type="AlphaFoldDB" id="G7JPK7"/>
<dbReference type="EMBL" id="CM001220">
    <property type="protein sequence ID" value="AES89474.1"/>
    <property type="molecule type" value="Genomic_DNA"/>
</dbReference>
<dbReference type="HOGENOM" id="CLU_2243433_0_0_1"/>
<dbReference type="InterPro" id="IPR057670">
    <property type="entry name" value="SH3_retrovirus"/>
</dbReference>
<sequence>MMHYVRERAWGYSSTSKTYRVYNKRALVIKESVHVAFDETPPQVVGKCTSFDVAGLDTEDIVEVVTNKKLLRKTRTTRIKNFRKTFPRMKNKEPHHCLFMIGSPQETTL</sequence>
<evidence type="ECO:0000313" key="4">
    <source>
        <dbReference type="Proteomes" id="UP000002051"/>
    </source>
</evidence>
<gene>
    <name evidence="2" type="ordered locus">MTR_4g075350</name>
</gene>